<dbReference type="InterPro" id="IPR043129">
    <property type="entry name" value="ATPase_NBD"/>
</dbReference>
<dbReference type="RefSeq" id="WP_122188869.1">
    <property type="nucleotide sequence ID" value="NZ_RFFH01000006.1"/>
</dbReference>
<feature type="binding site" evidence="10">
    <location>
        <position position="240"/>
    </location>
    <ligand>
        <name>glycerol</name>
        <dbReference type="ChEBI" id="CHEBI:17754"/>
    </ligand>
</feature>
<feature type="binding site" evidence="10">
    <location>
        <position position="12"/>
    </location>
    <ligand>
        <name>ATP</name>
        <dbReference type="ChEBI" id="CHEBI:30616"/>
    </ligand>
</feature>
<feature type="binding site" evidence="10">
    <location>
        <position position="83"/>
    </location>
    <ligand>
        <name>glycerol</name>
        <dbReference type="ChEBI" id="CHEBI:17754"/>
    </ligand>
</feature>
<protein>
    <recommendedName>
        <fullName evidence="10">Glycerol kinase</fullName>
        <ecNumber evidence="10">2.7.1.30</ecNumber>
    </recommendedName>
    <alternativeName>
        <fullName evidence="10">ATP:glycerol 3-phosphotransferase</fullName>
    </alternativeName>
    <alternativeName>
        <fullName evidence="10">Glycerokinase</fullName>
        <shortName evidence="10">GK</shortName>
    </alternativeName>
</protein>
<dbReference type="PROSITE" id="PS00445">
    <property type="entry name" value="FGGY_KINASES_2"/>
    <property type="match status" value="1"/>
</dbReference>
<feature type="binding site" evidence="10">
    <location>
        <position position="241"/>
    </location>
    <ligand>
        <name>glycerol</name>
        <dbReference type="ChEBI" id="CHEBI:17754"/>
    </ligand>
</feature>
<dbReference type="NCBIfam" id="NF000756">
    <property type="entry name" value="PRK00047.1"/>
    <property type="match status" value="1"/>
</dbReference>
<keyword evidence="7 10" id="KW-0067">ATP-binding</keyword>
<feature type="binding site" evidence="10">
    <location>
        <position position="262"/>
    </location>
    <ligand>
        <name>ADP</name>
        <dbReference type="ChEBI" id="CHEBI:456216"/>
    </ligand>
</feature>
<dbReference type="PIRSF" id="PIRSF000538">
    <property type="entry name" value="GlpK"/>
    <property type="match status" value="1"/>
</dbReference>
<evidence type="ECO:0000256" key="3">
    <source>
        <dbReference type="ARBA" id="ARBA00022679"/>
    </source>
</evidence>
<dbReference type="GO" id="GO:0006072">
    <property type="term" value="P:glycerol-3-phosphate metabolic process"/>
    <property type="evidence" value="ECO:0007669"/>
    <property type="project" value="InterPro"/>
</dbReference>
<comment type="caution">
    <text evidence="14">The sequence shown here is derived from an EMBL/GenBank/DDBJ whole genome shotgun (WGS) entry which is preliminary data.</text>
</comment>
<gene>
    <name evidence="10 14" type="primary">glpK</name>
    <name evidence="14" type="ORF">EBN03_16165</name>
</gene>
<evidence type="ECO:0000256" key="11">
    <source>
        <dbReference type="RuleBase" id="RU003733"/>
    </source>
</evidence>
<evidence type="ECO:0000256" key="1">
    <source>
        <dbReference type="ARBA" id="ARBA00005190"/>
    </source>
</evidence>
<feature type="binding site" evidence="10">
    <location>
        <position position="306"/>
    </location>
    <ligand>
        <name>ADP</name>
        <dbReference type="ChEBI" id="CHEBI:456216"/>
    </ligand>
</feature>
<feature type="binding site" evidence="10">
    <location>
        <position position="240"/>
    </location>
    <ligand>
        <name>sn-glycerol 3-phosphate</name>
        <dbReference type="ChEBI" id="CHEBI:57597"/>
    </ligand>
</feature>
<feature type="binding site" evidence="10">
    <location>
        <position position="83"/>
    </location>
    <ligand>
        <name>sn-glycerol 3-phosphate</name>
        <dbReference type="ChEBI" id="CHEBI:57597"/>
    </ligand>
</feature>
<comment type="catalytic activity">
    <reaction evidence="8 10">
        <text>glycerol + ATP = sn-glycerol 3-phosphate + ADP + H(+)</text>
        <dbReference type="Rhea" id="RHEA:21644"/>
        <dbReference type="ChEBI" id="CHEBI:15378"/>
        <dbReference type="ChEBI" id="CHEBI:17754"/>
        <dbReference type="ChEBI" id="CHEBI:30616"/>
        <dbReference type="ChEBI" id="CHEBI:57597"/>
        <dbReference type="ChEBI" id="CHEBI:456216"/>
        <dbReference type="EC" id="2.7.1.30"/>
    </reaction>
</comment>
<feature type="binding site" evidence="10">
    <location>
        <position position="82"/>
    </location>
    <ligand>
        <name>glycerol</name>
        <dbReference type="ChEBI" id="CHEBI:17754"/>
    </ligand>
</feature>
<evidence type="ECO:0000259" key="13">
    <source>
        <dbReference type="Pfam" id="PF02782"/>
    </source>
</evidence>
<feature type="binding site" evidence="10">
    <location>
        <position position="412"/>
    </location>
    <ligand>
        <name>ADP</name>
        <dbReference type="ChEBI" id="CHEBI:456216"/>
    </ligand>
</feature>
<dbReference type="GO" id="GO:0005829">
    <property type="term" value="C:cytosol"/>
    <property type="evidence" value="ECO:0007669"/>
    <property type="project" value="TreeGrafter"/>
</dbReference>
<dbReference type="FunFam" id="3.30.420.40:FF:000007">
    <property type="entry name" value="Glycerol kinase"/>
    <property type="match status" value="1"/>
</dbReference>
<dbReference type="InterPro" id="IPR000577">
    <property type="entry name" value="Carb_kinase_FGGY"/>
</dbReference>
<feature type="binding site" evidence="10">
    <location>
        <position position="12"/>
    </location>
    <ligand>
        <name>sn-glycerol 3-phosphate</name>
        <dbReference type="ChEBI" id="CHEBI:57597"/>
    </ligand>
</feature>
<evidence type="ECO:0000313" key="15">
    <source>
        <dbReference type="Proteomes" id="UP000279275"/>
    </source>
</evidence>
<keyword evidence="5 10" id="KW-0418">Kinase</keyword>
<dbReference type="Proteomes" id="UP000279275">
    <property type="component" value="Unassembled WGS sequence"/>
</dbReference>
<feature type="binding site" evidence="10">
    <location>
        <position position="82"/>
    </location>
    <ligand>
        <name>sn-glycerol 3-phosphate</name>
        <dbReference type="ChEBI" id="CHEBI:57597"/>
    </ligand>
</feature>
<evidence type="ECO:0000313" key="14">
    <source>
        <dbReference type="EMBL" id="RMI31734.1"/>
    </source>
</evidence>
<feature type="binding site" evidence="10">
    <location>
        <position position="306"/>
    </location>
    <ligand>
        <name>ATP</name>
        <dbReference type="ChEBI" id="CHEBI:30616"/>
    </ligand>
</feature>
<evidence type="ECO:0000256" key="2">
    <source>
        <dbReference type="ARBA" id="ARBA00009156"/>
    </source>
</evidence>
<evidence type="ECO:0000256" key="7">
    <source>
        <dbReference type="ARBA" id="ARBA00022840"/>
    </source>
</evidence>
<reference evidence="14 15" key="1">
    <citation type="submission" date="2018-10" db="EMBL/GenBank/DDBJ databases">
        <title>Isolation from cow dung.</title>
        <authorList>
            <person name="Ling L."/>
        </authorList>
    </citation>
    <scope>NUCLEOTIDE SEQUENCE [LARGE SCALE GENOMIC DNA]</scope>
    <source>
        <strain evidence="14 15">NEAU-LL90</strain>
    </source>
</reference>
<evidence type="ECO:0000256" key="5">
    <source>
        <dbReference type="ARBA" id="ARBA00022777"/>
    </source>
</evidence>
<feature type="binding site" evidence="10">
    <location>
        <position position="412"/>
    </location>
    <ligand>
        <name>ATP</name>
        <dbReference type="ChEBI" id="CHEBI:30616"/>
    </ligand>
</feature>
<dbReference type="OrthoDB" id="9805576at2"/>
<dbReference type="Pfam" id="PF02782">
    <property type="entry name" value="FGGY_C"/>
    <property type="match status" value="1"/>
</dbReference>
<feature type="binding site" evidence="10">
    <location>
        <position position="134"/>
    </location>
    <ligand>
        <name>glycerol</name>
        <dbReference type="ChEBI" id="CHEBI:17754"/>
    </ligand>
</feature>
<dbReference type="GO" id="GO:0019563">
    <property type="term" value="P:glycerol catabolic process"/>
    <property type="evidence" value="ECO:0007669"/>
    <property type="project" value="UniProtKB-UniRule"/>
</dbReference>
<dbReference type="PANTHER" id="PTHR10196">
    <property type="entry name" value="SUGAR KINASE"/>
    <property type="match status" value="1"/>
</dbReference>
<evidence type="ECO:0000256" key="8">
    <source>
        <dbReference type="ARBA" id="ARBA00052101"/>
    </source>
</evidence>
<evidence type="ECO:0000256" key="4">
    <source>
        <dbReference type="ARBA" id="ARBA00022741"/>
    </source>
</evidence>
<dbReference type="EC" id="2.7.1.30" evidence="10"/>
<sequence length="498" mass="53336">MPRFVAAIDQGTTSTRCILFDRSGRVAGIAQREHEQLFPQPGWVEHDAETIWRNTESVIAGALESCGATAADIAAVGITNQRETTVVWDRATGVPVAPAIVWQDTRTAALCEELAGSAGPNRYADRTGLPLSTYFSGPKLRWILDNVPGVAERAAAGELCFGTMDSWILWRLTGVHATDVTNASRTMLMNLTTLQWDPEICAEFGIPVAMLPQIRSSSEVYAEITSGPLAGVPVAGILGDQQAATFGQACLVPGEAKNTYGTGNFMLLNTGTTPVFSKHGLLTTVCYRLGDQPAVYALEGSIAVTGSLIQWLRDNLGLIDSASEVEGLAASVADNGGAYIVPAFSGLFAPRWRPDARGVITGLTRFVTKAHLARAALEATAFQTREVLDAMRADAEAEALDLELTALKVDGGMVGNELLMQFQADILNVPVVRPVVTETTALGAAYAAGLATGIWSGTDELRANWAEDKTWRPAMSDDERAARYAAWNKAVERTYDRD</sequence>
<proteinExistence type="inferred from homology"/>
<dbReference type="PROSITE" id="PS00933">
    <property type="entry name" value="FGGY_KINASES_1"/>
    <property type="match status" value="1"/>
</dbReference>
<keyword evidence="4 10" id="KW-0547">Nucleotide-binding</keyword>
<dbReference type="HAMAP" id="MF_00186">
    <property type="entry name" value="Glycerol_kin"/>
    <property type="match status" value="1"/>
</dbReference>
<dbReference type="InterPro" id="IPR005999">
    <property type="entry name" value="Glycerol_kin"/>
</dbReference>
<dbReference type="GO" id="GO:0005524">
    <property type="term" value="F:ATP binding"/>
    <property type="evidence" value="ECO:0007669"/>
    <property type="project" value="UniProtKB-UniRule"/>
</dbReference>
<feature type="binding site" evidence="10">
    <location>
        <position position="14"/>
    </location>
    <ligand>
        <name>ATP</name>
        <dbReference type="ChEBI" id="CHEBI:30616"/>
    </ligand>
</feature>
<keyword evidence="6 10" id="KW-0319">Glycerol metabolism</keyword>
<dbReference type="GO" id="GO:0004370">
    <property type="term" value="F:glycerol kinase activity"/>
    <property type="evidence" value="ECO:0007669"/>
    <property type="project" value="UniProtKB-UniRule"/>
</dbReference>
<feature type="binding site" evidence="10">
    <location>
        <position position="262"/>
    </location>
    <ligand>
        <name>ATP</name>
        <dbReference type="ChEBI" id="CHEBI:30616"/>
    </ligand>
</feature>
<comment type="function">
    <text evidence="9 10">Key enzyme in the regulation of glycerol uptake and metabolism. Catalyzes the phosphorylation of glycerol to yield sn-glycerol 3-phosphate.</text>
</comment>
<feature type="binding site" evidence="10">
    <location>
        <position position="12"/>
    </location>
    <ligand>
        <name>ADP</name>
        <dbReference type="ChEBI" id="CHEBI:456216"/>
    </ligand>
</feature>
<dbReference type="EMBL" id="RFFH01000006">
    <property type="protein sequence ID" value="RMI31734.1"/>
    <property type="molecule type" value="Genomic_DNA"/>
</dbReference>
<feature type="binding site" evidence="10">
    <location>
        <position position="416"/>
    </location>
    <ligand>
        <name>ADP</name>
        <dbReference type="ChEBI" id="CHEBI:456216"/>
    </ligand>
</feature>
<dbReference type="PANTHER" id="PTHR10196:SF69">
    <property type="entry name" value="GLYCEROL KINASE"/>
    <property type="match status" value="1"/>
</dbReference>
<dbReference type="InterPro" id="IPR018483">
    <property type="entry name" value="Carb_kinase_FGGY_CS"/>
</dbReference>
<keyword evidence="3 10" id="KW-0808">Transferase</keyword>
<dbReference type="AlphaFoldDB" id="A0A3M2L2X2"/>
<keyword evidence="15" id="KW-1185">Reference proteome</keyword>
<dbReference type="InterPro" id="IPR018485">
    <property type="entry name" value="FGGY_C"/>
</dbReference>
<name>A0A3M2L2X2_9NOCA</name>
<dbReference type="FunFam" id="3.30.420.40:FF:000008">
    <property type="entry name" value="Glycerol kinase"/>
    <property type="match status" value="1"/>
</dbReference>
<evidence type="ECO:0000256" key="9">
    <source>
        <dbReference type="ARBA" id="ARBA00054633"/>
    </source>
</evidence>
<comment type="pathway">
    <text evidence="1 10">Polyol metabolism; glycerol degradation via glycerol kinase pathway; sn-glycerol 3-phosphate from glycerol: step 1/1.</text>
</comment>
<comment type="similarity">
    <text evidence="2 10 11">Belongs to the FGGY kinase family.</text>
</comment>
<dbReference type="CDD" id="cd07769">
    <property type="entry name" value="ASKHA_NBD_FGGY_GK"/>
    <property type="match status" value="1"/>
</dbReference>
<feature type="domain" description="Carbohydrate kinase FGGY N-terminal" evidence="12">
    <location>
        <begin position="6"/>
        <end position="247"/>
    </location>
</feature>
<feature type="binding site" evidence="10">
    <location>
        <position position="13"/>
    </location>
    <ligand>
        <name>ATP</name>
        <dbReference type="ChEBI" id="CHEBI:30616"/>
    </ligand>
</feature>
<feature type="binding site" evidence="10">
    <location>
        <position position="134"/>
    </location>
    <ligand>
        <name>sn-glycerol 3-phosphate</name>
        <dbReference type="ChEBI" id="CHEBI:57597"/>
    </ligand>
</feature>
<feature type="binding site" evidence="10">
    <location>
        <position position="310"/>
    </location>
    <ligand>
        <name>ATP</name>
        <dbReference type="ChEBI" id="CHEBI:30616"/>
    </ligand>
</feature>
<evidence type="ECO:0000256" key="10">
    <source>
        <dbReference type="HAMAP-Rule" id="MF_00186"/>
    </source>
</evidence>
<dbReference type="SUPFAM" id="SSF53067">
    <property type="entry name" value="Actin-like ATPase domain"/>
    <property type="match status" value="2"/>
</dbReference>
<dbReference type="UniPathway" id="UPA00618">
    <property type="reaction ID" value="UER00672"/>
</dbReference>
<feature type="domain" description="Carbohydrate kinase FGGY C-terminal" evidence="13">
    <location>
        <begin position="257"/>
        <end position="451"/>
    </location>
</feature>
<dbReference type="InterPro" id="IPR018484">
    <property type="entry name" value="FGGY_N"/>
</dbReference>
<evidence type="ECO:0000259" key="12">
    <source>
        <dbReference type="Pfam" id="PF00370"/>
    </source>
</evidence>
<organism evidence="14 15">
    <name type="scientific">Nocardia stercoris</name>
    <dbReference type="NCBI Taxonomy" id="2483361"/>
    <lineage>
        <taxon>Bacteria</taxon>
        <taxon>Bacillati</taxon>
        <taxon>Actinomycetota</taxon>
        <taxon>Actinomycetes</taxon>
        <taxon>Mycobacteriales</taxon>
        <taxon>Nocardiaceae</taxon>
        <taxon>Nocardia</taxon>
    </lineage>
</organism>
<comment type="activity regulation">
    <text evidence="10">Inhibited by fructose 1,6-bisphosphate (FBP).</text>
</comment>
<dbReference type="NCBIfam" id="TIGR01311">
    <property type="entry name" value="glycerol_kin"/>
    <property type="match status" value="1"/>
</dbReference>
<evidence type="ECO:0000256" key="6">
    <source>
        <dbReference type="ARBA" id="ARBA00022798"/>
    </source>
</evidence>
<accession>A0A3M2L2X2</accession>
<dbReference type="Gene3D" id="3.30.420.40">
    <property type="match status" value="2"/>
</dbReference>
<dbReference type="Pfam" id="PF00370">
    <property type="entry name" value="FGGY_N"/>
    <property type="match status" value="1"/>
</dbReference>
<feature type="binding site" evidence="10">
    <location>
        <position position="16"/>
    </location>
    <ligand>
        <name>ADP</name>
        <dbReference type="ChEBI" id="CHEBI:456216"/>
    </ligand>
</feature>